<proteinExistence type="predicted"/>
<reference evidence="4 5" key="1">
    <citation type="journal article" date="2020" name="Mol. Biol. Evol.">
        <title>Distinct Expression and Methylation Patterns for Genes with Different Fates following a Single Whole-Genome Duplication in Flowering Plants.</title>
        <authorList>
            <person name="Shi T."/>
            <person name="Rahmani R.S."/>
            <person name="Gugger P.F."/>
            <person name="Wang M."/>
            <person name="Li H."/>
            <person name="Zhang Y."/>
            <person name="Li Z."/>
            <person name="Wang Q."/>
            <person name="Van de Peer Y."/>
            <person name="Marchal K."/>
            <person name="Chen J."/>
        </authorList>
    </citation>
    <scope>NUCLEOTIDE SEQUENCE [LARGE SCALE GENOMIC DNA]</scope>
    <source>
        <tissue evidence="4">Leaf</tissue>
    </source>
</reference>
<dbReference type="AlphaFoldDB" id="A0A822YFD0"/>
<evidence type="ECO:0000256" key="2">
    <source>
        <dbReference type="ARBA" id="ARBA00022840"/>
    </source>
</evidence>
<dbReference type="EMBL" id="DUZY01000002">
    <property type="protein sequence ID" value="DAD29665.1"/>
    <property type="molecule type" value="Genomic_DNA"/>
</dbReference>
<dbReference type="PANTHER" id="PTHR27005:SF515">
    <property type="entry name" value="WALL-ASSOCIATED RECEPTOR KINASE-LIKE 10-RELATED"/>
    <property type="match status" value="1"/>
</dbReference>
<organism evidence="4 5">
    <name type="scientific">Nelumbo nucifera</name>
    <name type="common">Sacred lotus</name>
    <dbReference type="NCBI Taxonomy" id="4432"/>
    <lineage>
        <taxon>Eukaryota</taxon>
        <taxon>Viridiplantae</taxon>
        <taxon>Streptophyta</taxon>
        <taxon>Embryophyta</taxon>
        <taxon>Tracheophyta</taxon>
        <taxon>Spermatophyta</taxon>
        <taxon>Magnoliopsida</taxon>
        <taxon>Proteales</taxon>
        <taxon>Nelumbonaceae</taxon>
        <taxon>Nelumbo</taxon>
    </lineage>
</organism>
<protein>
    <submittedName>
        <fullName evidence="4">Uncharacterized protein</fullName>
    </submittedName>
</protein>
<dbReference type="Gene3D" id="1.10.510.10">
    <property type="entry name" value="Transferase(Phosphotransferase) domain 1"/>
    <property type="match status" value="1"/>
</dbReference>
<keyword evidence="2" id="KW-0067">ATP-binding</keyword>
<evidence type="ECO:0000313" key="5">
    <source>
        <dbReference type="Proteomes" id="UP000607653"/>
    </source>
</evidence>
<dbReference type="InterPro" id="IPR011009">
    <property type="entry name" value="Kinase-like_dom_sf"/>
</dbReference>
<comment type="caution">
    <text evidence="4">The sequence shown here is derived from an EMBL/GenBank/DDBJ whole genome shotgun (WGS) entry which is preliminary data.</text>
</comment>
<evidence type="ECO:0000313" key="4">
    <source>
        <dbReference type="EMBL" id="DAD29665.1"/>
    </source>
</evidence>
<dbReference type="SUPFAM" id="SSF56112">
    <property type="entry name" value="Protein kinase-like (PK-like)"/>
    <property type="match status" value="1"/>
</dbReference>
<sequence>MFIALGLFFVELLTGEKPISFTRPLVGRNIVTYFISAIMENHHFEILDAQVLKDGRVYELQKVANIAKRCLSLNGKERPTMKEVALELEGLRRFEGYSHVERKNS</sequence>
<dbReference type="InterPro" id="IPR045274">
    <property type="entry name" value="WAK-like"/>
</dbReference>
<feature type="signal peptide" evidence="3">
    <location>
        <begin position="1"/>
        <end position="15"/>
    </location>
</feature>
<feature type="chain" id="PRO_5032571683" evidence="3">
    <location>
        <begin position="16"/>
        <end position="105"/>
    </location>
</feature>
<evidence type="ECO:0000256" key="1">
    <source>
        <dbReference type="ARBA" id="ARBA00022741"/>
    </source>
</evidence>
<keyword evidence="5" id="KW-1185">Reference proteome</keyword>
<dbReference type="GO" id="GO:0005524">
    <property type="term" value="F:ATP binding"/>
    <property type="evidence" value="ECO:0007669"/>
    <property type="project" value="UniProtKB-KW"/>
</dbReference>
<name>A0A822YFD0_NELNU</name>
<accession>A0A822YFD0</accession>
<gene>
    <name evidence="4" type="ORF">HUJ06_031133</name>
</gene>
<keyword evidence="3" id="KW-0732">Signal</keyword>
<dbReference type="Proteomes" id="UP000607653">
    <property type="component" value="Unassembled WGS sequence"/>
</dbReference>
<evidence type="ECO:0000256" key="3">
    <source>
        <dbReference type="SAM" id="SignalP"/>
    </source>
</evidence>
<dbReference type="PANTHER" id="PTHR27005">
    <property type="entry name" value="WALL-ASSOCIATED RECEPTOR KINASE-LIKE 21"/>
    <property type="match status" value="1"/>
</dbReference>
<keyword evidence="1" id="KW-0547">Nucleotide-binding</keyword>
<dbReference type="GO" id="GO:0007166">
    <property type="term" value="P:cell surface receptor signaling pathway"/>
    <property type="evidence" value="ECO:0007669"/>
    <property type="project" value="InterPro"/>
</dbReference>